<reference evidence="1" key="1">
    <citation type="journal article" date="2012" name="PLoS ONE">
        <title>Gene sets for utilization of primary and secondary nutrition supplies in the distal gut of endangered iberian lynx.</title>
        <authorList>
            <person name="Alcaide M."/>
            <person name="Messina E."/>
            <person name="Richter M."/>
            <person name="Bargiela R."/>
            <person name="Peplies J."/>
            <person name="Huws S.A."/>
            <person name="Newbold C.J."/>
            <person name="Golyshin P.N."/>
            <person name="Simon M.A."/>
            <person name="Lopez G."/>
            <person name="Yakimov M.M."/>
            <person name="Ferrer M."/>
        </authorList>
    </citation>
    <scope>NUCLEOTIDE SEQUENCE</scope>
</reference>
<comment type="caution">
    <text evidence="1">The sequence shown here is derived from an EMBL/GenBank/DDBJ whole genome shotgun (WGS) entry which is preliminary data.</text>
</comment>
<dbReference type="AlphaFoldDB" id="J9GP77"/>
<proteinExistence type="predicted"/>
<evidence type="ECO:0000313" key="1">
    <source>
        <dbReference type="EMBL" id="EJX09987.1"/>
    </source>
</evidence>
<name>J9GP77_9ZZZZ</name>
<sequence length="203" mass="23791">MEEEKRICPYCLRELPLSSFNKLRDTYRHCCKDCEGMAKGRPPIIEKLPDGYKRCSKCGFIMRYDKFPLAKKGHGYLSTCKQCREKSKWYKRTPNKEWEKRKPEREVSIPIDQMHDRVIKGSINGINAKLAACRQREAEEQAIREFRKEETEKFRKQGAPHGVDTPCRLCTRFLTNSCPDIVCAILSAGMECRYFKRINPEKS</sequence>
<gene>
    <name evidence="1" type="ORF">EVA_01900</name>
</gene>
<dbReference type="EMBL" id="AMCI01000275">
    <property type="protein sequence ID" value="EJX09987.1"/>
    <property type="molecule type" value="Genomic_DNA"/>
</dbReference>
<organism evidence="1">
    <name type="scientific">gut metagenome</name>
    <dbReference type="NCBI Taxonomy" id="749906"/>
    <lineage>
        <taxon>unclassified sequences</taxon>
        <taxon>metagenomes</taxon>
        <taxon>organismal metagenomes</taxon>
    </lineage>
</organism>
<accession>J9GP77</accession>
<protein>
    <submittedName>
        <fullName evidence="1">Uncharacterized protein</fullName>
    </submittedName>
</protein>